<dbReference type="InterPro" id="IPR011990">
    <property type="entry name" value="TPR-like_helical_dom_sf"/>
</dbReference>
<dbReference type="VEuPathDB" id="FungiDB:PV10_06394"/>
<dbReference type="Pfam" id="PF13424">
    <property type="entry name" value="TPR_12"/>
    <property type="match status" value="1"/>
</dbReference>
<dbReference type="HOGENOM" id="CLU_1825290_0_0_1"/>
<keyword evidence="2" id="KW-1185">Reference proteome</keyword>
<dbReference type="OrthoDB" id="4121059at2759"/>
<dbReference type="GeneID" id="27324239"/>
<evidence type="ECO:0000313" key="2">
    <source>
        <dbReference type="Proteomes" id="UP000054302"/>
    </source>
</evidence>
<organism evidence="1 2">
    <name type="scientific">Exophiala mesophila</name>
    <name type="common">Black yeast-like fungus</name>
    <dbReference type="NCBI Taxonomy" id="212818"/>
    <lineage>
        <taxon>Eukaryota</taxon>
        <taxon>Fungi</taxon>
        <taxon>Dikarya</taxon>
        <taxon>Ascomycota</taxon>
        <taxon>Pezizomycotina</taxon>
        <taxon>Eurotiomycetes</taxon>
        <taxon>Chaetothyriomycetidae</taxon>
        <taxon>Chaetothyriales</taxon>
        <taxon>Herpotrichiellaceae</taxon>
        <taxon>Exophiala</taxon>
    </lineage>
</organism>
<evidence type="ECO:0000313" key="1">
    <source>
        <dbReference type="EMBL" id="KIV91904.1"/>
    </source>
</evidence>
<reference evidence="1 2" key="1">
    <citation type="submission" date="2015-01" db="EMBL/GenBank/DDBJ databases">
        <title>The Genome Sequence of Exophiala mesophila CBS40295.</title>
        <authorList>
            <consortium name="The Broad Institute Genomics Platform"/>
            <person name="Cuomo C."/>
            <person name="de Hoog S."/>
            <person name="Gorbushina A."/>
            <person name="Stielow B."/>
            <person name="Teixiera M."/>
            <person name="Abouelleil A."/>
            <person name="Chapman S.B."/>
            <person name="Priest M."/>
            <person name="Young S.K."/>
            <person name="Wortman J."/>
            <person name="Nusbaum C."/>
            <person name="Birren B."/>
        </authorList>
    </citation>
    <scope>NUCLEOTIDE SEQUENCE [LARGE SCALE GENOMIC DNA]</scope>
    <source>
        <strain evidence="1 2">CBS 40295</strain>
    </source>
</reference>
<gene>
    <name evidence="1" type="ORF">PV10_06394</name>
</gene>
<dbReference type="SUPFAM" id="SSF48452">
    <property type="entry name" value="TPR-like"/>
    <property type="match status" value="1"/>
</dbReference>
<dbReference type="STRING" id="212818.A0A0D1ZD94"/>
<sequence length="141" mass="15636">MPPRRLGEFTTSLLSTRRAGGSYNGDFFSTGIQQNLFGFAGKVHRERLDWAFHKLGSPYADQGKLVEAEKMYTRALYGYEEALGLKHTSTLDTASNLGILYAERNLGAECDSFGLAVIRLKCVFALSIEVPRVVLTLRLDA</sequence>
<dbReference type="RefSeq" id="XP_016223478.1">
    <property type="nucleotide sequence ID" value="XM_016371185.1"/>
</dbReference>
<name>A0A0D1ZD94_EXOME</name>
<dbReference type="Proteomes" id="UP000054302">
    <property type="component" value="Unassembled WGS sequence"/>
</dbReference>
<protein>
    <submittedName>
        <fullName evidence="1">Uncharacterized protein</fullName>
    </submittedName>
</protein>
<accession>A0A0D1ZD94</accession>
<dbReference type="AlphaFoldDB" id="A0A0D1ZD94"/>
<dbReference type="Gene3D" id="1.25.40.10">
    <property type="entry name" value="Tetratricopeptide repeat domain"/>
    <property type="match status" value="1"/>
</dbReference>
<proteinExistence type="predicted"/>
<dbReference type="EMBL" id="KN847523">
    <property type="protein sequence ID" value="KIV91904.1"/>
    <property type="molecule type" value="Genomic_DNA"/>
</dbReference>